<accession>A0A972VVW7</accession>
<name>A0A972VVW7_9GAMM</name>
<sequence length="442" mass="48405">MNIGLIEINDSGIDVSIDGQPVLQSPGYAVIDDQRLLLGTQAMQQARLLPRWTHTRFWHQLDTQALAADHPQVRHNADLAFAHLTSIWTAVQADIDQVILAVPGDYSSAQLSLLLGMAREAGLPVRGLVDTALMAAAEHHQTHPLLLLDIHLHRVTLSLLQTQAGRRQSTTQTLPDTGLYRLWDRWANTIANQFIKDSRYDPLHLAASEQQLYDTIPRWITSREQLIEPTFNLTFDTGVHQTSVSGEQLVAACVSLYPSIIQAVNARLEPGQPATLLISHRFAGFPGLLDSLAMLSGVTVERLSTDAVRQGIARHIDEILGTDEQIHHVTSLAQVDAQVDAEVIAVTPLQPNRRRATHVLFNNHAFAIGPTLKLTDIDSALSQEAATAHSGMLQCRADQVSIEAAGADAVYLNQQLVEGQIPVKPGDQIVLGHQSFTLISID</sequence>
<reference evidence="1" key="1">
    <citation type="submission" date="2020-05" db="EMBL/GenBank/DDBJ databases">
        <title>Sulfur intermediates as new biogeochemical hubs in an aquatic model microbial ecosystem.</title>
        <authorList>
            <person name="Vigneron A."/>
        </authorList>
    </citation>
    <scope>NUCLEOTIDE SEQUENCE</scope>
    <source>
        <strain evidence="1">Bin.250</strain>
    </source>
</reference>
<dbReference type="SUPFAM" id="SSF53067">
    <property type="entry name" value="Actin-like ATPase domain"/>
    <property type="match status" value="1"/>
</dbReference>
<dbReference type="EMBL" id="JABMOJ010000145">
    <property type="protein sequence ID" value="NQV64521.1"/>
    <property type="molecule type" value="Genomic_DNA"/>
</dbReference>
<dbReference type="Gene3D" id="3.90.640.10">
    <property type="entry name" value="Actin, Chain A, domain 4"/>
    <property type="match status" value="1"/>
</dbReference>
<dbReference type="Proteomes" id="UP000754644">
    <property type="component" value="Unassembled WGS sequence"/>
</dbReference>
<protein>
    <recommendedName>
        <fullName evidence="3">FHA domain-containing protein</fullName>
    </recommendedName>
</protein>
<evidence type="ECO:0000313" key="2">
    <source>
        <dbReference type="Proteomes" id="UP000754644"/>
    </source>
</evidence>
<dbReference type="InterPro" id="IPR043129">
    <property type="entry name" value="ATPase_NBD"/>
</dbReference>
<evidence type="ECO:0000313" key="1">
    <source>
        <dbReference type="EMBL" id="NQV64521.1"/>
    </source>
</evidence>
<dbReference type="Gene3D" id="3.30.420.40">
    <property type="match status" value="2"/>
</dbReference>
<evidence type="ECO:0008006" key="3">
    <source>
        <dbReference type="Google" id="ProtNLM"/>
    </source>
</evidence>
<comment type="caution">
    <text evidence="1">The sequence shown here is derived from an EMBL/GenBank/DDBJ whole genome shotgun (WGS) entry which is preliminary data.</text>
</comment>
<proteinExistence type="predicted"/>
<dbReference type="AlphaFoldDB" id="A0A972VVW7"/>
<gene>
    <name evidence="1" type="ORF">HQ497_04060</name>
</gene>
<organism evidence="1 2">
    <name type="scientific">SAR86 cluster bacterium</name>
    <dbReference type="NCBI Taxonomy" id="2030880"/>
    <lineage>
        <taxon>Bacteria</taxon>
        <taxon>Pseudomonadati</taxon>
        <taxon>Pseudomonadota</taxon>
        <taxon>Gammaproteobacteria</taxon>
        <taxon>SAR86 cluster</taxon>
    </lineage>
</organism>